<proteinExistence type="predicted"/>
<dbReference type="AlphaFoldDB" id="A0A9N9BRK1"/>
<evidence type="ECO:0000313" key="2">
    <source>
        <dbReference type="EMBL" id="CAG8573600.1"/>
    </source>
</evidence>
<keyword evidence="1" id="KW-0472">Membrane</keyword>
<feature type="transmembrane region" description="Helical" evidence="1">
    <location>
        <begin position="73"/>
        <end position="101"/>
    </location>
</feature>
<feature type="transmembrane region" description="Helical" evidence="1">
    <location>
        <begin position="121"/>
        <end position="144"/>
    </location>
</feature>
<sequence>MHNTVGKSTTIDGVNTNTTKKNNKTINPIIARVNVDHSLSGDVPSTPNTFQLQLLAEEEIEHKKRPINISSPIIRSLLLISAYFFWVILVLLGLGFSLYIIKKFLSHPYHKWKSIENFGATGYGAFFIGLHWVGGILVNVLITLQFLPVIRQRAAKFHIYSGRLIILGSICASIGGLFYVFTRGTVGGIQMSVSFSIYGFLFLFSALLTFYYARKRDFDRHKRWAVRTLALAIGSGLYRIYVIPLFSSALAAENSAHLNIAEVKKATSDKNNRNACNNDTNIDIDNDINTDNDNDKGL</sequence>
<feature type="transmembrane region" description="Helical" evidence="1">
    <location>
        <begin position="193"/>
        <end position="212"/>
    </location>
</feature>
<reference evidence="2" key="1">
    <citation type="submission" date="2021-06" db="EMBL/GenBank/DDBJ databases">
        <authorList>
            <person name="Kallberg Y."/>
            <person name="Tangrot J."/>
            <person name="Rosling A."/>
        </authorList>
    </citation>
    <scope>NUCLEOTIDE SEQUENCE</scope>
    <source>
        <strain evidence="2">MT106</strain>
    </source>
</reference>
<accession>A0A9N9BRK1</accession>
<comment type="caution">
    <text evidence="2">The sequence shown here is derived from an EMBL/GenBank/DDBJ whole genome shotgun (WGS) entry which is preliminary data.</text>
</comment>
<dbReference type="EMBL" id="CAJVPL010001489">
    <property type="protein sequence ID" value="CAG8573600.1"/>
    <property type="molecule type" value="Genomic_DNA"/>
</dbReference>
<keyword evidence="3" id="KW-1185">Reference proteome</keyword>
<keyword evidence="1" id="KW-1133">Transmembrane helix</keyword>
<dbReference type="OrthoDB" id="193478at2759"/>
<organism evidence="2 3">
    <name type="scientific">Ambispora gerdemannii</name>
    <dbReference type="NCBI Taxonomy" id="144530"/>
    <lineage>
        <taxon>Eukaryota</taxon>
        <taxon>Fungi</taxon>
        <taxon>Fungi incertae sedis</taxon>
        <taxon>Mucoromycota</taxon>
        <taxon>Glomeromycotina</taxon>
        <taxon>Glomeromycetes</taxon>
        <taxon>Archaeosporales</taxon>
        <taxon>Ambisporaceae</taxon>
        <taxon>Ambispora</taxon>
    </lineage>
</organism>
<keyword evidence="1" id="KW-0812">Transmembrane</keyword>
<evidence type="ECO:0000256" key="1">
    <source>
        <dbReference type="SAM" id="Phobius"/>
    </source>
</evidence>
<feature type="transmembrane region" description="Helical" evidence="1">
    <location>
        <begin position="164"/>
        <end position="181"/>
    </location>
</feature>
<dbReference type="Proteomes" id="UP000789831">
    <property type="component" value="Unassembled WGS sequence"/>
</dbReference>
<dbReference type="InterPro" id="IPR018750">
    <property type="entry name" value="DUF2306_membrane"/>
</dbReference>
<evidence type="ECO:0000313" key="3">
    <source>
        <dbReference type="Proteomes" id="UP000789831"/>
    </source>
</evidence>
<dbReference type="Pfam" id="PF10067">
    <property type="entry name" value="DUF2306"/>
    <property type="match status" value="1"/>
</dbReference>
<protein>
    <submittedName>
        <fullName evidence="2">6631_t:CDS:1</fullName>
    </submittedName>
</protein>
<gene>
    <name evidence="2" type="ORF">AGERDE_LOCUS7762</name>
</gene>
<name>A0A9N9BRK1_9GLOM</name>